<keyword evidence="3" id="KW-1185">Reference proteome</keyword>
<keyword evidence="1" id="KW-1133">Transmembrane helix</keyword>
<evidence type="ECO:0008006" key="4">
    <source>
        <dbReference type="Google" id="ProtNLM"/>
    </source>
</evidence>
<feature type="transmembrane region" description="Helical" evidence="1">
    <location>
        <begin position="73"/>
        <end position="92"/>
    </location>
</feature>
<reference evidence="2 3" key="1">
    <citation type="submission" date="2020-01" db="EMBL/GenBank/DDBJ databases">
        <title>Sphingomonas sp. strain CSW-10.</title>
        <authorList>
            <person name="Chen W.-M."/>
        </authorList>
    </citation>
    <scope>NUCLEOTIDE SEQUENCE [LARGE SCALE GENOMIC DNA]</scope>
    <source>
        <strain evidence="2 3">CSW-10</strain>
    </source>
</reference>
<protein>
    <recommendedName>
        <fullName evidence="4">VanZ family protein</fullName>
    </recommendedName>
</protein>
<keyword evidence="1" id="KW-0472">Membrane</keyword>
<sequence length="125" mass="14125">MLDKLDRLFVVYRRSWIALFWLALLFTLVMALLPKPPPLPGQPTDKFQHIVAFAVLTLQSFAAYPLTRWLARFGWLAAFGAVIELGQMIPVLGRSADLADWLADSAAILITIAITAIFDRWRRKG</sequence>
<organism evidence="2 3">
    <name type="scientific">Sphingomonas lacunae</name>
    <dbReference type="NCBI Taxonomy" id="2698828"/>
    <lineage>
        <taxon>Bacteria</taxon>
        <taxon>Pseudomonadati</taxon>
        <taxon>Pseudomonadota</taxon>
        <taxon>Alphaproteobacteria</taxon>
        <taxon>Sphingomonadales</taxon>
        <taxon>Sphingomonadaceae</taxon>
        <taxon>Sphingomonas</taxon>
    </lineage>
</organism>
<dbReference type="EMBL" id="CP053015">
    <property type="protein sequence ID" value="QJQ32728.1"/>
    <property type="molecule type" value="Genomic_DNA"/>
</dbReference>
<proteinExistence type="predicted"/>
<dbReference type="Proteomes" id="UP000503018">
    <property type="component" value="Chromosome"/>
</dbReference>
<evidence type="ECO:0000256" key="1">
    <source>
        <dbReference type="SAM" id="Phobius"/>
    </source>
</evidence>
<dbReference type="KEGG" id="slan:GV829_09975"/>
<dbReference type="AlphaFoldDB" id="A0A6M4AUB5"/>
<accession>A0A6M4AUB5</accession>
<keyword evidence="1" id="KW-0812">Transmembrane</keyword>
<gene>
    <name evidence="2" type="ORF">GV829_09975</name>
</gene>
<dbReference type="RefSeq" id="WP_169946277.1">
    <property type="nucleotide sequence ID" value="NZ_CP053015.1"/>
</dbReference>
<name>A0A6M4AUB5_9SPHN</name>
<feature type="transmembrane region" description="Helical" evidence="1">
    <location>
        <begin position="98"/>
        <end position="118"/>
    </location>
</feature>
<feature type="transmembrane region" description="Helical" evidence="1">
    <location>
        <begin position="47"/>
        <end position="66"/>
    </location>
</feature>
<evidence type="ECO:0000313" key="3">
    <source>
        <dbReference type="Proteomes" id="UP000503018"/>
    </source>
</evidence>
<evidence type="ECO:0000313" key="2">
    <source>
        <dbReference type="EMBL" id="QJQ32728.1"/>
    </source>
</evidence>